<dbReference type="PIRSF" id="PIRSF004553">
    <property type="entry name" value="CHP00095"/>
    <property type="match status" value="1"/>
</dbReference>
<dbReference type="NCBIfam" id="TIGR00095">
    <property type="entry name" value="16S rRNA (guanine(966)-N(2))-methyltransferase RsmD"/>
    <property type="match status" value="1"/>
</dbReference>
<dbReference type="PANTHER" id="PTHR43542:SF1">
    <property type="entry name" value="METHYLTRANSFERASE"/>
    <property type="match status" value="1"/>
</dbReference>
<dbReference type="Pfam" id="PF03602">
    <property type="entry name" value="Cons_hypoth95"/>
    <property type="match status" value="1"/>
</dbReference>
<dbReference type="Gene3D" id="3.40.50.150">
    <property type="entry name" value="Vaccinia Virus protein VP39"/>
    <property type="match status" value="1"/>
</dbReference>
<dbReference type="InterPro" id="IPR029063">
    <property type="entry name" value="SAM-dependent_MTases_sf"/>
</dbReference>
<dbReference type="AlphaFoldDB" id="A0A6J7D4C5"/>
<organism evidence="3">
    <name type="scientific">freshwater metagenome</name>
    <dbReference type="NCBI Taxonomy" id="449393"/>
    <lineage>
        <taxon>unclassified sequences</taxon>
        <taxon>metagenomes</taxon>
        <taxon>ecological metagenomes</taxon>
    </lineage>
</organism>
<accession>A0A6J7D4C5</accession>
<dbReference type="InterPro" id="IPR004398">
    <property type="entry name" value="RNA_MeTrfase_RsmD"/>
</dbReference>
<keyword evidence="2" id="KW-0808">Transferase</keyword>
<protein>
    <submittedName>
        <fullName evidence="3">Unannotated protein</fullName>
    </submittedName>
</protein>
<dbReference type="PANTHER" id="PTHR43542">
    <property type="entry name" value="METHYLTRANSFERASE"/>
    <property type="match status" value="1"/>
</dbReference>
<evidence type="ECO:0000313" key="3">
    <source>
        <dbReference type="EMBL" id="CAB4863844.1"/>
    </source>
</evidence>
<evidence type="ECO:0000256" key="2">
    <source>
        <dbReference type="ARBA" id="ARBA00022679"/>
    </source>
</evidence>
<name>A0A6J7D4C5_9ZZZZ</name>
<dbReference type="GO" id="GO:0008168">
    <property type="term" value="F:methyltransferase activity"/>
    <property type="evidence" value="ECO:0007669"/>
    <property type="project" value="UniProtKB-KW"/>
</dbReference>
<keyword evidence="1" id="KW-0489">Methyltransferase</keyword>
<evidence type="ECO:0000256" key="1">
    <source>
        <dbReference type="ARBA" id="ARBA00022603"/>
    </source>
</evidence>
<proteinExistence type="predicted"/>
<dbReference type="GO" id="GO:0031167">
    <property type="term" value="P:rRNA methylation"/>
    <property type="evidence" value="ECO:0007669"/>
    <property type="project" value="InterPro"/>
</dbReference>
<reference evidence="3" key="1">
    <citation type="submission" date="2020-05" db="EMBL/GenBank/DDBJ databases">
        <authorList>
            <person name="Chiriac C."/>
            <person name="Salcher M."/>
            <person name="Ghai R."/>
            <person name="Kavagutti S V."/>
        </authorList>
    </citation>
    <scope>NUCLEOTIDE SEQUENCE</scope>
</reference>
<dbReference type="CDD" id="cd02440">
    <property type="entry name" value="AdoMet_MTases"/>
    <property type="match status" value="1"/>
</dbReference>
<dbReference type="EMBL" id="CAFBLU010000003">
    <property type="protein sequence ID" value="CAB4863844.1"/>
    <property type="molecule type" value="Genomic_DNA"/>
</dbReference>
<gene>
    <name evidence="3" type="ORF">UFOPK3444_00336</name>
</gene>
<sequence>MRIVAGTHGGRRIQIPAGTATRPTGERVREAVFSSLGDLDGLRVLDLFSGSGAFGLEAVSRGALDAVLVDNSHMAIACIEANINALSLGDQARVIRSDWRKALEVLAKREELFDVAIVDPPWAAVGEVGADLAGFLTPVLADRATVVCESGFKNPMEVDLPLVREKRYGDTLIRVHGT</sequence>
<dbReference type="SUPFAM" id="SSF53335">
    <property type="entry name" value="S-adenosyl-L-methionine-dependent methyltransferases"/>
    <property type="match status" value="1"/>
</dbReference>